<feature type="region of interest" description="Disordered" evidence="1">
    <location>
        <begin position="172"/>
        <end position="230"/>
    </location>
</feature>
<keyword evidence="2" id="KW-0472">Membrane</keyword>
<evidence type="ECO:0000313" key="4">
    <source>
        <dbReference type="Proteomes" id="UP001153069"/>
    </source>
</evidence>
<sequence>MPYASRRPPPNRQEEAANSDLSLMQLVLERSRSFTKTAEDIKQEELLRRSAERRHNFDNLGALPAPAVARPPVTKARNEAPGIVNTTAASNSTNNTEADDLALLKVVAVRCSTASREEAELAKSTNQGYIAVGVGIRPIGTQTLNPGEYVSEKGDTVIAAQTSVDDAARPSMVATDSHAPPDATGDATLKPSSNPAVGNEYDHHTGHPMTEQILSPGSVTPGAYTGTPGADYQAVEPVRLDVLGASSQPSQEAPGQIIEEAEVNTTETVEKKRNPVVVGAAIAVLAVVIILAIAIPLAVGGGMENPLNWRITKNTRHCFPMPQVPRGNPLSAIKNLLNSEPAPG</sequence>
<gene>
    <name evidence="3" type="ORF">SEMRO_177_G077660.1</name>
</gene>
<dbReference type="EMBL" id="CAICTM010000176">
    <property type="protein sequence ID" value="CAB9503811.1"/>
    <property type="molecule type" value="Genomic_DNA"/>
</dbReference>
<evidence type="ECO:0000256" key="2">
    <source>
        <dbReference type="SAM" id="Phobius"/>
    </source>
</evidence>
<evidence type="ECO:0000313" key="3">
    <source>
        <dbReference type="EMBL" id="CAB9503811.1"/>
    </source>
</evidence>
<accession>A0A9N8DKE9</accession>
<keyword evidence="2" id="KW-1133">Transmembrane helix</keyword>
<dbReference type="Proteomes" id="UP001153069">
    <property type="component" value="Unassembled WGS sequence"/>
</dbReference>
<feature type="transmembrane region" description="Helical" evidence="2">
    <location>
        <begin position="276"/>
        <end position="299"/>
    </location>
</feature>
<dbReference type="AlphaFoldDB" id="A0A9N8DKE9"/>
<protein>
    <submittedName>
        <fullName evidence="3">Uncharacterized protein</fullName>
    </submittedName>
</protein>
<feature type="region of interest" description="Disordered" evidence="1">
    <location>
        <begin position="1"/>
        <end position="20"/>
    </location>
</feature>
<keyword evidence="4" id="KW-1185">Reference proteome</keyword>
<comment type="caution">
    <text evidence="3">The sequence shown here is derived from an EMBL/GenBank/DDBJ whole genome shotgun (WGS) entry which is preliminary data.</text>
</comment>
<evidence type="ECO:0000256" key="1">
    <source>
        <dbReference type="SAM" id="MobiDB-lite"/>
    </source>
</evidence>
<proteinExistence type="predicted"/>
<reference evidence="3" key="1">
    <citation type="submission" date="2020-06" db="EMBL/GenBank/DDBJ databases">
        <authorList>
            <consortium name="Plant Systems Biology data submission"/>
        </authorList>
    </citation>
    <scope>NUCLEOTIDE SEQUENCE</scope>
    <source>
        <strain evidence="3">D6</strain>
    </source>
</reference>
<name>A0A9N8DKE9_9STRA</name>
<keyword evidence="2" id="KW-0812">Transmembrane</keyword>
<organism evidence="3 4">
    <name type="scientific">Seminavis robusta</name>
    <dbReference type="NCBI Taxonomy" id="568900"/>
    <lineage>
        <taxon>Eukaryota</taxon>
        <taxon>Sar</taxon>
        <taxon>Stramenopiles</taxon>
        <taxon>Ochrophyta</taxon>
        <taxon>Bacillariophyta</taxon>
        <taxon>Bacillariophyceae</taxon>
        <taxon>Bacillariophycidae</taxon>
        <taxon>Naviculales</taxon>
        <taxon>Naviculaceae</taxon>
        <taxon>Seminavis</taxon>
    </lineage>
</organism>